<name>A0A0W4ZCQ1_PNEC8</name>
<feature type="transmembrane region" description="Helical" evidence="14">
    <location>
        <begin position="868"/>
        <end position="887"/>
    </location>
</feature>
<dbReference type="GeneID" id="28937806"/>
<dbReference type="GO" id="GO:0071555">
    <property type="term" value="P:cell wall organization"/>
    <property type="evidence" value="ECO:0007669"/>
    <property type="project" value="UniProtKB-KW"/>
</dbReference>
<feature type="transmembrane region" description="Helical" evidence="14">
    <location>
        <begin position="631"/>
        <end position="652"/>
    </location>
</feature>
<dbReference type="InterPro" id="IPR002591">
    <property type="entry name" value="Phosphodiest/P_Trfase"/>
</dbReference>
<keyword evidence="11" id="KW-0325">Glycoprotein</keyword>
<evidence type="ECO:0000256" key="5">
    <source>
        <dbReference type="ARBA" id="ARBA00022502"/>
    </source>
</evidence>
<accession>A0A0W4ZCQ1</accession>
<dbReference type="RefSeq" id="XP_018224738.1">
    <property type="nucleotide sequence ID" value="XM_018371603.1"/>
</dbReference>
<evidence type="ECO:0000256" key="14">
    <source>
        <dbReference type="RuleBase" id="RU367138"/>
    </source>
</evidence>
<dbReference type="InterPro" id="IPR007070">
    <property type="entry name" value="GPI_EtnP_transferase_1"/>
</dbReference>
<dbReference type="InterPro" id="IPR017850">
    <property type="entry name" value="Alkaline_phosphatase_core_sf"/>
</dbReference>
<evidence type="ECO:0000256" key="3">
    <source>
        <dbReference type="ARBA" id="ARBA00008400"/>
    </source>
</evidence>
<sequence>MYQFSRRNILIIGILFHVIYLRSIFDIYFTSPLVHGMQQFKVENHIPAKRLFLIVGDGLRADKLFESYLNPETNVYETYAPFLQSIVLNKGCFGISHTRVPTESRPGHVAIIAGFYEDVSAVTKGWKTNPVNFDSVFNQSQHTWSFGSPDILPMFAHGASDISRVETFMYDKEMEDFSKDSTILDTWVFDKVIELFENATSNSVIKETLSQDKIVFFLHLLGLDTAGHSYRPYSKEYLNNIKVVDSGIKRIVEFIENYYNDGKTAWIFTSDHGMSDLGSHGDGHPDNTRTPLIAWGSGINLPDKLNVSGHDDFSKNWTISSVKRIDVLQADIAPLMAYLLGLNFPMNSVGQLPLDYLSCPLDIKSQAAFTNALEIAEQYKIKHELKSLTKIAFKPFKHLNNETHNLDTYKNHIKTLIDDHKYSEAIRICEEMIKMCLDGLQYLQTYDFMFLSSIITLGYLGWIIFIFIQLINIHIPKYIYRPKRTILSSLFFSFSLIGLFIILFIEKSPLFYYAYVIFPIFFWEHIFINRRNIYKCYTLFFKNTRKPYKNIIFFMKLILYIALLETIVIGYSQREIFTVYFILISFWPLTYGTKFIRDNKILISLWMLNSFITSTFTLLDKVKKEKLSLILIGGFAMFLFGFVYLIFGNLLLKKHKTMTKMPQTIISIQLALLILSIIVTYSSVLSLQAKKGLPFGNQVLGWLVLVFSLIIPFITLMRKKNYYIHNLLIIFLMFSPSFVILSVSYENIFYICFFSTLALWVQIEYKIRKKITLWNKNRKSEENQRLLFYENLRIALFYLFFIQEAFFGTGNIASVSSFVLDSIYRLIPIFNPFSQAALLLYKLLIPFIIISANLGVLNQKLGIPPSTLFTLVLSMSDILTLNFFYLIKNEGDWLQIGSSISAFCIANLQILYLIVLEKVSDLLVGDSYIPIEEICHDNQYSYNNS</sequence>
<feature type="transmembrane region" description="Helical" evidence="14">
    <location>
        <begin position="786"/>
        <end position="813"/>
    </location>
</feature>
<evidence type="ECO:0000259" key="15">
    <source>
        <dbReference type="Pfam" id="PF04987"/>
    </source>
</evidence>
<comment type="function">
    <text evidence="13 14">Ethanolamine phosphate transferase involved in glycosylphosphatidylinositol-anchor biosynthesis. Transfers ethanolamine phosphate to the first alpha-1,4-linked mannose of the glycosylphosphatidylinositol precursor of GPI-anchor.</text>
</comment>
<dbReference type="Gene3D" id="3.40.720.10">
    <property type="entry name" value="Alkaline Phosphatase, subunit A"/>
    <property type="match status" value="1"/>
</dbReference>
<dbReference type="UniPathway" id="UPA00196"/>
<protein>
    <recommendedName>
        <fullName evidence="4 14">GPI ethanolamine phosphate transferase 1</fullName>
        <ecNumber evidence="14">2.-.-.-</ecNumber>
    </recommendedName>
</protein>
<comment type="subcellular location">
    <subcellularLocation>
        <location evidence="1 14">Endoplasmic reticulum membrane</location>
        <topology evidence="1 14">Multi-pass membrane protein</topology>
    </subcellularLocation>
</comment>
<comment type="pathway">
    <text evidence="2 14">Glycolipid biosynthesis; glycosylphosphatidylinositol-anchor biosynthesis.</text>
</comment>
<dbReference type="PANTHER" id="PTHR12250">
    <property type="entry name" value="PHOSPHATIDYLINOSITOL GLYCAN, CLASS N"/>
    <property type="match status" value="1"/>
</dbReference>
<dbReference type="InterPro" id="IPR037671">
    <property type="entry name" value="PIGN_N"/>
</dbReference>
<feature type="transmembrane region" description="Helical" evidence="14">
    <location>
        <begin position="511"/>
        <end position="529"/>
    </location>
</feature>
<evidence type="ECO:0000256" key="2">
    <source>
        <dbReference type="ARBA" id="ARBA00004687"/>
    </source>
</evidence>
<dbReference type="Proteomes" id="UP000054454">
    <property type="component" value="Unassembled WGS sequence"/>
</dbReference>
<keyword evidence="9 14" id="KW-1133">Transmembrane helix</keyword>
<keyword evidence="8 14" id="KW-0256">Endoplasmic reticulum</keyword>
<dbReference type="EC" id="2.-.-.-" evidence="14"/>
<feature type="transmembrane region" description="Helical" evidence="14">
    <location>
        <begin position="550"/>
        <end position="571"/>
    </location>
</feature>
<dbReference type="FunFam" id="3.40.720.10:FF:000015">
    <property type="entry name" value="GPI ethanolamine phosphate transferase 1"/>
    <property type="match status" value="1"/>
</dbReference>
<feature type="transmembrane region" description="Helical" evidence="14">
    <location>
        <begin position="9"/>
        <end position="29"/>
    </location>
</feature>
<dbReference type="OrthoDB" id="2748310at2759"/>
<evidence type="ECO:0000256" key="1">
    <source>
        <dbReference type="ARBA" id="ARBA00004477"/>
    </source>
</evidence>
<dbReference type="Pfam" id="PF04987">
    <property type="entry name" value="PigN"/>
    <property type="match status" value="1"/>
</dbReference>
<evidence type="ECO:0000313" key="16">
    <source>
        <dbReference type="EMBL" id="KTW26194.1"/>
    </source>
</evidence>
<feature type="transmembrane region" description="Helical" evidence="14">
    <location>
        <begin position="577"/>
        <end position="594"/>
    </location>
</feature>
<evidence type="ECO:0000256" key="8">
    <source>
        <dbReference type="ARBA" id="ARBA00022824"/>
    </source>
</evidence>
<feature type="transmembrane region" description="Helical" evidence="14">
    <location>
        <begin position="699"/>
        <end position="716"/>
    </location>
</feature>
<keyword evidence="10 14" id="KW-0472">Membrane</keyword>
<dbReference type="GO" id="GO:0005789">
    <property type="term" value="C:endoplasmic reticulum membrane"/>
    <property type="evidence" value="ECO:0007669"/>
    <property type="project" value="UniProtKB-SubCell"/>
</dbReference>
<dbReference type="AlphaFoldDB" id="A0A0W4ZCQ1"/>
<dbReference type="GO" id="GO:0006506">
    <property type="term" value="P:GPI anchor biosynthetic process"/>
    <property type="evidence" value="ECO:0007669"/>
    <property type="project" value="UniProtKB-UniPathway"/>
</dbReference>
<dbReference type="Pfam" id="PF01663">
    <property type="entry name" value="Phosphodiest"/>
    <property type="match status" value="1"/>
</dbReference>
<dbReference type="PANTHER" id="PTHR12250:SF0">
    <property type="entry name" value="GPI ETHANOLAMINE PHOSPHATE TRANSFERASE 1"/>
    <property type="match status" value="1"/>
</dbReference>
<feature type="transmembrane region" description="Helical" evidence="14">
    <location>
        <begin position="448"/>
        <end position="473"/>
    </location>
</feature>
<keyword evidence="12" id="KW-0961">Cell wall biogenesis/degradation</keyword>
<evidence type="ECO:0000313" key="17">
    <source>
        <dbReference type="Proteomes" id="UP000054454"/>
    </source>
</evidence>
<evidence type="ECO:0000256" key="6">
    <source>
        <dbReference type="ARBA" id="ARBA00022679"/>
    </source>
</evidence>
<feature type="transmembrane region" description="Helical" evidence="14">
    <location>
        <begin position="893"/>
        <end position="915"/>
    </location>
</feature>
<evidence type="ECO:0000256" key="10">
    <source>
        <dbReference type="ARBA" id="ARBA00023136"/>
    </source>
</evidence>
<dbReference type="CDD" id="cd16020">
    <property type="entry name" value="GPI_EPT_1"/>
    <property type="match status" value="1"/>
</dbReference>
<feature type="transmembrane region" description="Helical" evidence="14">
    <location>
        <begin position="601"/>
        <end position="619"/>
    </location>
</feature>
<evidence type="ECO:0000256" key="9">
    <source>
        <dbReference type="ARBA" id="ARBA00022989"/>
    </source>
</evidence>
<feature type="transmembrane region" description="Helical" evidence="14">
    <location>
        <begin position="833"/>
        <end position="856"/>
    </location>
</feature>
<reference evidence="17" key="1">
    <citation type="journal article" date="2016" name="Nat. Commun.">
        <title>Genome analysis of three Pneumocystis species reveals adaptation mechanisms to life exclusively in mammalian hosts.</title>
        <authorList>
            <person name="Ma L."/>
            <person name="Chen Z."/>
            <person name="Huang D.W."/>
            <person name="Kutty G."/>
            <person name="Ishihara M."/>
            <person name="Wang H."/>
            <person name="Abouelleil A."/>
            <person name="Bishop L."/>
            <person name="Davey E."/>
            <person name="Deng R."/>
            <person name="Deng X."/>
            <person name="Fan L."/>
            <person name="Fantoni G."/>
            <person name="Fitzgerald M."/>
            <person name="Gogineni E."/>
            <person name="Goldberg J.M."/>
            <person name="Handley G."/>
            <person name="Hu X."/>
            <person name="Huber C."/>
            <person name="Jiao X."/>
            <person name="Jones K."/>
            <person name="Levin J.Z."/>
            <person name="Liu Y."/>
            <person name="Macdonald P."/>
            <person name="Melnikov A."/>
            <person name="Raley C."/>
            <person name="Sassi M."/>
            <person name="Sherman B.T."/>
            <person name="Song X."/>
            <person name="Sykes S."/>
            <person name="Tran B."/>
            <person name="Walsh L."/>
            <person name="Xia Y."/>
            <person name="Yang J."/>
            <person name="Young S."/>
            <person name="Zeng Q."/>
            <person name="Zheng X."/>
            <person name="Stephens R."/>
            <person name="Nusbaum C."/>
            <person name="Birren B.W."/>
            <person name="Azadi P."/>
            <person name="Lempicki R.A."/>
            <person name="Cuomo C.A."/>
            <person name="Kovacs J.A."/>
        </authorList>
    </citation>
    <scope>NUCLEOTIDE SEQUENCE [LARGE SCALE GENOMIC DNA]</scope>
    <source>
        <strain evidence="17">B80</strain>
    </source>
</reference>
<evidence type="ECO:0000256" key="7">
    <source>
        <dbReference type="ARBA" id="ARBA00022692"/>
    </source>
</evidence>
<evidence type="ECO:0000256" key="11">
    <source>
        <dbReference type="ARBA" id="ARBA00023180"/>
    </source>
</evidence>
<keyword evidence="7 14" id="KW-0812">Transmembrane</keyword>
<dbReference type="SUPFAM" id="SSF53649">
    <property type="entry name" value="Alkaline phosphatase-like"/>
    <property type="match status" value="1"/>
</dbReference>
<organism evidence="16 17">
    <name type="scientific">Pneumocystis carinii (strain B80)</name>
    <name type="common">Rat pneumocystis pneumonia agent</name>
    <name type="synonym">Pneumocystis carinii f. sp. carinii</name>
    <dbReference type="NCBI Taxonomy" id="1408658"/>
    <lineage>
        <taxon>Eukaryota</taxon>
        <taxon>Fungi</taxon>
        <taxon>Dikarya</taxon>
        <taxon>Ascomycota</taxon>
        <taxon>Taphrinomycotina</taxon>
        <taxon>Pneumocystomycetes</taxon>
        <taxon>Pneumocystaceae</taxon>
        <taxon>Pneumocystis</taxon>
    </lineage>
</organism>
<gene>
    <name evidence="16" type="ORF">T552_03086</name>
</gene>
<feature type="transmembrane region" description="Helical" evidence="14">
    <location>
        <begin position="723"/>
        <end position="742"/>
    </location>
</feature>
<feature type="domain" description="GPI ethanolamine phosphate transferase 1 C-terminal" evidence="15">
    <location>
        <begin position="439"/>
        <end position="891"/>
    </location>
</feature>
<feature type="transmembrane region" description="Helical" evidence="14">
    <location>
        <begin position="485"/>
        <end position="505"/>
    </location>
</feature>
<proteinExistence type="inferred from homology"/>
<comment type="caution">
    <text evidence="16">The sequence shown here is derived from an EMBL/GenBank/DDBJ whole genome shotgun (WGS) entry which is preliminary data.</text>
</comment>
<keyword evidence="17" id="KW-1185">Reference proteome</keyword>
<evidence type="ECO:0000256" key="13">
    <source>
        <dbReference type="ARBA" id="ARBA00024850"/>
    </source>
</evidence>
<comment type="similarity">
    <text evidence="3 14">Belongs to the PIGG/PIGN/PIGO family. PIGN subfamily.</text>
</comment>
<evidence type="ECO:0000256" key="4">
    <source>
        <dbReference type="ARBA" id="ARBA00020831"/>
    </source>
</evidence>
<keyword evidence="6 14" id="KW-0808">Transferase</keyword>
<feature type="transmembrane region" description="Helical" evidence="14">
    <location>
        <begin position="664"/>
        <end position="687"/>
    </location>
</feature>
<keyword evidence="5 14" id="KW-0337">GPI-anchor biosynthesis</keyword>
<dbReference type="GO" id="GO:0051377">
    <property type="term" value="F:mannose-ethanolamine phosphotransferase activity"/>
    <property type="evidence" value="ECO:0007669"/>
    <property type="project" value="UniProtKB-UniRule"/>
</dbReference>
<evidence type="ECO:0000256" key="12">
    <source>
        <dbReference type="ARBA" id="ARBA00023316"/>
    </source>
</evidence>
<dbReference type="VEuPathDB" id="FungiDB:T552_03086"/>
<dbReference type="InterPro" id="IPR017852">
    <property type="entry name" value="GPI_EtnP_transferase_1_C"/>
</dbReference>
<dbReference type="EMBL" id="LFVZ01000014">
    <property type="protein sequence ID" value="KTW26194.1"/>
    <property type="molecule type" value="Genomic_DNA"/>
</dbReference>